<dbReference type="AlphaFoldDB" id="A0ABD1MHV9"/>
<comment type="similarity">
    <text evidence="2">Belongs to the auxin efflux carrier (TC 2.A.69.1) family.</text>
</comment>
<reference evidence="8 9" key="1">
    <citation type="submission" date="2024-08" db="EMBL/GenBank/DDBJ databases">
        <title>Insights into the chromosomal genome structure of Flemingia macrophylla.</title>
        <authorList>
            <person name="Ding Y."/>
            <person name="Zhao Y."/>
            <person name="Bi W."/>
            <person name="Wu M."/>
            <person name="Zhao G."/>
            <person name="Gong Y."/>
            <person name="Li W."/>
            <person name="Zhang P."/>
        </authorList>
    </citation>
    <scope>NUCLEOTIDE SEQUENCE [LARGE SCALE GENOMIC DNA]</scope>
    <source>
        <strain evidence="8">DYQJB</strain>
        <tissue evidence="8">Leaf</tissue>
    </source>
</reference>
<comment type="caution">
    <text evidence="8">The sequence shown here is derived from an EMBL/GenBank/DDBJ whole genome shotgun (WGS) entry which is preliminary data.</text>
</comment>
<keyword evidence="9" id="KW-1185">Reference proteome</keyword>
<sequence length="172" mass="19452">MIKFVFPPSFRRRIHGKADGDTLSPVLPAYCFTRTLFGSWNDAWWLSSVAARRCPACRCCTADQCSDINRFVALLSVSLLSFHFTIGNNPYAMNYRFIAADSLQMGIVLGVLLLPLLKGLYGDASDTLLWTIRDCACFASMERDVAERTKKQGVFLLQCAVKWFLTSYGRRR</sequence>
<protein>
    <submittedName>
        <fullName evidence="8">Uncharacterized protein</fullName>
    </submittedName>
</protein>
<gene>
    <name evidence="8" type="ORF">Fmac_016595</name>
</gene>
<keyword evidence="4" id="KW-0812">Transmembrane</keyword>
<evidence type="ECO:0000256" key="3">
    <source>
        <dbReference type="ARBA" id="ARBA00022448"/>
    </source>
</evidence>
<evidence type="ECO:0000256" key="7">
    <source>
        <dbReference type="ARBA" id="ARBA00023294"/>
    </source>
</evidence>
<proteinExistence type="inferred from homology"/>
<evidence type="ECO:0000313" key="9">
    <source>
        <dbReference type="Proteomes" id="UP001603857"/>
    </source>
</evidence>
<dbReference type="Pfam" id="PF03547">
    <property type="entry name" value="Mem_trans"/>
    <property type="match status" value="1"/>
</dbReference>
<evidence type="ECO:0000256" key="2">
    <source>
        <dbReference type="ARBA" id="ARBA00009177"/>
    </source>
</evidence>
<keyword evidence="3" id="KW-0813">Transport</keyword>
<organism evidence="8 9">
    <name type="scientific">Flemingia macrophylla</name>
    <dbReference type="NCBI Taxonomy" id="520843"/>
    <lineage>
        <taxon>Eukaryota</taxon>
        <taxon>Viridiplantae</taxon>
        <taxon>Streptophyta</taxon>
        <taxon>Embryophyta</taxon>
        <taxon>Tracheophyta</taxon>
        <taxon>Spermatophyta</taxon>
        <taxon>Magnoliopsida</taxon>
        <taxon>eudicotyledons</taxon>
        <taxon>Gunneridae</taxon>
        <taxon>Pentapetalae</taxon>
        <taxon>rosids</taxon>
        <taxon>fabids</taxon>
        <taxon>Fabales</taxon>
        <taxon>Fabaceae</taxon>
        <taxon>Papilionoideae</taxon>
        <taxon>50 kb inversion clade</taxon>
        <taxon>NPAAA clade</taxon>
        <taxon>indigoferoid/millettioid clade</taxon>
        <taxon>Phaseoleae</taxon>
        <taxon>Flemingia</taxon>
    </lineage>
</organism>
<keyword evidence="7" id="KW-0927">Auxin signaling pathway</keyword>
<dbReference type="PANTHER" id="PTHR31752">
    <property type="entry name" value="AUXIN EFFLUX CARRIER COMPONENT 1B-RELATED"/>
    <property type="match status" value="1"/>
</dbReference>
<dbReference type="EMBL" id="JBGMDY010000005">
    <property type="protein sequence ID" value="KAL2335382.1"/>
    <property type="molecule type" value="Genomic_DNA"/>
</dbReference>
<dbReference type="PANTHER" id="PTHR31752:SF18">
    <property type="entry name" value="AUXIN EFFLUX CARRIER COMPONENT 1"/>
    <property type="match status" value="1"/>
</dbReference>
<dbReference type="GO" id="GO:0009734">
    <property type="term" value="P:auxin-activated signaling pathway"/>
    <property type="evidence" value="ECO:0007669"/>
    <property type="project" value="UniProtKB-KW"/>
</dbReference>
<accession>A0ABD1MHV9</accession>
<evidence type="ECO:0000313" key="8">
    <source>
        <dbReference type="EMBL" id="KAL2335382.1"/>
    </source>
</evidence>
<dbReference type="GO" id="GO:0016020">
    <property type="term" value="C:membrane"/>
    <property type="evidence" value="ECO:0007669"/>
    <property type="project" value="UniProtKB-SubCell"/>
</dbReference>
<keyword evidence="5" id="KW-1133">Transmembrane helix</keyword>
<dbReference type="Proteomes" id="UP001603857">
    <property type="component" value="Unassembled WGS sequence"/>
</dbReference>
<evidence type="ECO:0000256" key="1">
    <source>
        <dbReference type="ARBA" id="ARBA00004141"/>
    </source>
</evidence>
<evidence type="ECO:0000256" key="4">
    <source>
        <dbReference type="ARBA" id="ARBA00022692"/>
    </source>
</evidence>
<keyword evidence="6" id="KW-0472">Membrane</keyword>
<comment type="subcellular location">
    <subcellularLocation>
        <location evidence="1">Membrane</location>
        <topology evidence="1">Multi-pass membrane protein</topology>
    </subcellularLocation>
</comment>
<evidence type="ECO:0000256" key="6">
    <source>
        <dbReference type="ARBA" id="ARBA00023136"/>
    </source>
</evidence>
<name>A0ABD1MHV9_9FABA</name>
<evidence type="ECO:0000256" key="5">
    <source>
        <dbReference type="ARBA" id="ARBA00022989"/>
    </source>
</evidence>
<dbReference type="InterPro" id="IPR051107">
    <property type="entry name" value="Auxin_Efflux_Carrier"/>
</dbReference>
<dbReference type="InterPro" id="IPR004776">
    <property type="entry name" value="Mem_transp_PIN-like"/>
</dbReference>